<dbReference type="AlphaFoldDB" id="A0A3S4JZF6"/>
<name>A0A3S4JZF6_CHRVL</name>
<evidence type="ECO:0000313" key="2">
    <source>
        <dbReference type="Proteomes" id="UP000275777"/>
    </source>
</evidence>
<protein>
    <submittedName>
        <fullName evidence="1">Uncharacterized protein</fullName>
    </submittedName>
</protein>
<dbReference type="Proteomes" id="UP000275777">
    <property type="component" value="Chromosome"/>
</dbReference>
<organism evidence="1 2">
    <name type="scientific">Chromobacterium violaceum</name>
    <dbReference type="NCBI Taxonomy" id="536"/>
    <lineage>
        <taxon>Bacteria</taxon>
        <taxon>Pseudomonadati</taxon>
        <taxon>Pseudomonadota</taxon>
        <taxon>Betaproteobacteria</taxon>
        <taxon>Neisseriales</taxon>
        <taxon>Chromobacteriaceae</taxon>
        <taxon>Chromobacterium</taxon>
    </lineage>
</organism>
<reference evidence="1 2" key="1">
    <citation type="submission" date="2018-12" db="EMBL/GenBank/DDBJ databases">
        <authorList>
            <consortium name="Pathogen Informatics"/>
        </authorList>
    </citation>
    <scope>NUCLEOTIDE SEQUENCE [LARGE SCALE GENOMIC DNA]</scope>
    <source>
        <strain evidence="1 2">NCTC9695</strain>
    </source>
</reference>
<dbReference type="EMBL" id="LR134182">
    <property type="protein sequence ID" value="VEB44232.1"/>
    <property type="molecule type" value="Genomic_DNA"/>
</dbReference>
<accession>A0A3S4JZF6</accession>
<proteinExistence type="predicted"/>
<gene>
    <name evidence="1" type="ORF">NCTC9695_04720</name>
</gene>
<sequence length="39" mass="4645">MLTRSLRYVSRAIKLHKMLQGIVEQAKRQGSCRRICRRT</sequence>
<evidence type="ECO:0000313" key="1">
    <source>
        <dbReference type="EMBL" id="VEB44232.1"/>
    </source>
</evidence>